<evidence type="ECO:0000313" key="2">
    <source>
        <dbReference type="EMBL" id="SEG94273.1"/>
    </source>
</evidence>
<evidence type="ECO:0000256" key="1">
    <source>
        <dbReference type="SAM" id="MobiDB-lite"/>
    </source>
</evidence>
<name>A0A1H6EAM6_9ACTN</name>
<gene>
    <name evidence="2" type="ORF">SAMN04489712_1456</name>
</gene>
<dbReference type="OrthoDB" id="3542260at2"/>
<accession>A0A1H6EAM6</accession>
<dbReference type="EMBL" id="FNVO01000045">
    <property type="protein sequence ID" value="SEG94273.1"/>
    <property type="molecule type" value="Genomic_DNA"/>
</dbReference>
<keyword evidence="3" id="KW-1185">Reference proteome</keyword>
<feature type="region of interest" description="Disordered" evidence="1">
    <location>
        <begin position="1"/>
        <end position="20"/>
    </location>
</feature>
<dbReference type="RefSeq" id="WP_160147255.1">
    <property type="nucleotide sequence ID" value="NZ_FNVO01000045.1"/>
</dbReference>
<organism evidence="2 3">
    <name type="scientific">Thermomonospora echinospora</name>
    <dbReference type="NCBI Taxonomy" id="1992"/>
    <lineage>
        <taxon>Bacteria</taxon>
        <taxon>Bacillati</taxon>
        <taxon>Actinomycetota</taxon>
        <taxon>Actinomycetes</taxon>
        <taxon>Streptosporangiales</taxon>
        <taxon>Thermomonosporaceae</taxon>
        <taxon>Thermomonospora</taxon>
    </lineage>
</organism>
<dbReference type="Proteomes" id="UP000236723">
    <property type="component" value="Unassembled WGS sequence"/>
</dbReference>
<evidence type="ECO:0000313" key="3">
    <source>
        <dbReference type="Proteomes" id="UP000236723"/>
    </source>
</evidence>
<protein>
    <submittedName>
        <fullName evidence="2">Uncharacterized protein</fullName>
    </submittedName>
</protein>
<sequence length="57" mass="6499">MTLKGRGESGQTQWRAEDGYFFPGDPTKAVTLLEKQPGTYRVVVADRGKPNQKWRFV</sequence>
<proteinExistence type="predicted"/>
<reference evidence="3" key="1">
    <citation type="submission" date="2016-10" db="EMBL/GenBank/DDBJ databases">
        <authorList>
            <person name="Varghese N."/>
            <person name="Submissions S."/>
        </authorList>
    </citation>
    <scope>NUCLEOTIDE SEQUENCE [LARGE SCALE GENOMIC DNA]</scope>
    <source>
        <strain evidence="3">DSM 43163</strain>
    </source>
</reference>
<dbReference type="AlphaFoldDB" id="A0A1H6EAM6"/>